<dbReference type="SUPFAM" id="SSF54928">
    <property type="entry name" value="RNA-binding domain, RBD"/>
    <property type="match status" value="2"/>
</dbReference>
<keyword evidence="9" id="KW-0256">Endoplasmic reticulum</keyword>
<evidence type="ECO:0000256" key="8">
    <source>
        <dbReference type="ARBA" id="ARBA00022737"/>
    </source>
</evidence>
<dbReference type="SMART" id="SM00360">
    <property type="entry name" value="RRM"/>
    <property type="match status" value="3"/>
</dbReference>
<comment type="caution">
    <text evidence="20">The sequence shown here is derived from an EMBL/GenBank/DDBJ whole genome shotgun (WGS) entry which is preliminary data.</text>
</comment>
<keyword evidence="11" id="KW-0492">Microsome</keyword>
<evidence type="ECO:0000256" key="13">
    <source>
        <dbReference type="ARBA" id="ARBA00022990"/>
    </source>
</evidence>
<evidence type="ECO:0000256" key="2">
    <source>
        <dbReference type="ARBA" id="ARBA00004496"/>
    </source>
</evidence>
<feature type="domain" description="RRM" evidence="19">
    <location>
        <begin position="146"/>
        <end position="225"/>
    </location>
</feature>
<evidence type="ECO:0000256" key="6">
    <source>
        <dbReference type="ARBA" id="ARBA00022664"/>
    </source>
</evidence>
<comment type="subcellular location">
    <subcellularLocation>
        <location evidence="2">Cytoplasm</location>
    </subcellularLocation>
    <subcellularLocation>
        <location evidence="1">Microsome</location>
    </subcellularLocation>
    <subcellularLocation>
        <location evidence="3">Nucleus</location>
        <location evidence="3">Nucleoplasm</location>
    </subcellularLocation>
</comment>
<keyword evidence="8" id="KW-0677">Repeat</keyword>
<feature type="domain" description="RRM" evidence="19">
    <location>
        <begin position="323"/>
        <end position="393"/>
    </location>
</feature>
<keyword evidence="4" id="KW-0963">Cytoplasm</keyword>
<organism evidence="20 21">
    <name type="scientific">Stylophora pistillata</name>
    <name type="common">Smooth cauliflower coral</name>
    <dbReference type="NCBI Taxonomy" id="50429"/>
    <lineage>
        <taxon>Eukaryota</taxon>
        <taxon>Metazoa</taxon>
        <taxon>Cnidaria</taxon>
        <taxon>Anthozoa</taxon>
        <taxon>Hexacorallia</taxon>
        <taxon>Scleractinia</taxon>
        <taxon>Astrocoeniina</taxon>
        <taxon>Pocilloporidae</taxon>
        <taxon>Stylophora</taxon>
    </lineage>
</organism>
<evidence type="ECO:0000256" key="1">
    <source>
        <dbReference type="ARBA" id="ARBA00004144"/>
    </source>
</evidence>
<name>A0A2B4T1V3_STYPI</name>
<keyword evidence="13" id="KW-0007">Acetylation</keyword>
<evidence type="ECO:0000256" key="16">
    <source>
        <dbReference type="ARBA" id="ARBA00023274"/>
    </source>
</evidence>
<dbReference type="FunFam" id="3.30.70.330:FF:000024">
    <property type="entry name" value="Heterogeneous nuclear ribonucleoprotein q isoform"/>
    <property type="match status" value="1"/>
</dbReference>
<feature type="compositionally biased region" description="Gly residues" evidence="18">
    <location>
        <begin position="488"/>
        <end position="549"/>
    </location>
</feature>
<feature type="compositionally biased region" description="Gly residues" evidence="18">
    <location>
        <begin position="416"/>
        <end position="438"/>
    </location>
</feature>
<evidence type="ECO:0000256" key="11">
    <source>
        <dbReference type="ARBA" id="ARBA00022848"/>
    </source>
</evidence>
<evidence type="ECO:0000256" key="18">
    <source>
        <dbReference type="SAM" id="MobiDB-lite"/>
    </source>
</evidence>
<dbReference type="AlphaFoldDB" id="A0A2B4T1V3"/>
<evidence type="ECO:0000256" key="5">
    <source>
        <dbReference type="ARBA" id="ARBA00022499"/>
    </source>
</evidence>
<gene>
    <name evidence="20" type="primary">Syncrip</name>
    <name evidence="20" type="ORF">AWC38_SpisGene537</name>
</gene>
<evidence type="ECO:0000256" key="14">
    <source>
        <dbReference type="ARBA" id="ARBA00023187"/>
    </source>
</evidence>
<dbReference type="InterPro" id="IPR006535">
    <property type="entry name" value="HnRNP_R/Q_splicing_fac"/>
</dbReference>
<protein>
    <submittedName>
        <fullName evidence="20">Heterogeneous nuclear ribonucleoprotein Q</fullName>
    </submittedName>
</protein>
<dbReference type="GO" id="GO:0005681">
    <property type="term" value="C:spliceosomal complex"/>
    <property type="evidence" value="ECO:0007669"/>
    <property type="project" value="UniProtKB-KW"/>
</dbReference>
<feature type="compositionally biased region" description="Low complexity" evidence="18">
    <location>
        <begin position="597"/>
        <end position="615"/>
    </location>
</feature>
<keyword evidence="6" id="KW-0507">mRNA processing</keyword>
<keyword evidence="10" id="KW-0832">Ubl conjugation</keyword>
<dbReference type="FunFam" id="3.30.70.330:FF:000027">
    <property type="entry name" value="Heterogeneous nuclear ribonucleoprotein q isoform"/>
    <property type="match status" value="1"/>
</dbReference>
<dbReference type="GO" id="GO:0005654">
    <property type="term" value="C:nucleoplasm"/>
    <property type="evidence" value="ECO:0007669"/>
    <property type="project" value="UniProtKB-SubCell"/>
</dbReference>
<dbReference type="InterPro" id="IPR041337">
    <property type="entry name" value="hnRNP_Q_AcD"/>
</dbReference>
<feature type="region of interest" description="Disordered" evidence="18">
    <location>
        <begin position="488"/>
        <end position="615"/>
    </location>
</feature>
<sequence>MEPQMLVNQGLSESVAQRVSEIFALGILSPEELDDRAFEALREFNQEGALEVLDQFANSDLSHVQNKSAFLCGVMKTYVTKSSTTGADTTSNQGAPSKADEGKIKALLERTGYTLDITSGQRKYGGPPPNWEGPVPGTGGSEKGCCQVFVGKIPRDCFEDEVIPLLEECGQIYDFRLMMDPESGLNRGYGFCTYATKAGAQSAVKKLDNKEIRPGKKLGVCVSVANNRLFVGSIPKSKTKEEILEEFGRVTSDLTDVIVYLSSEQKGKNRGFAFLEYESHKAAALAKRRLQSGKVYVWGMAVAKVEWADPQEEPNDEVMAKVKVVYVRNLSPVITEEKLQEEFGQFGTVERVKKLKDYAFVHFTEREDALNAINALDQQMWDDISISVSLAKPQPANKDSRRRGGPGMGQSPRGAPRGGAPRGRGRGRGGYDPGYDNSGGYGQYGGYDSGSSYDSYYDDSYGGGGGGGYGSGYGSGYGNDGYGGGGRGGYYSQGGSRGGPRGSRSRGGPGGPSRGGPRGGSGFGRGGRGGRGGPPRGRGGRGGGDGGYGAQKRKFGDDGGYQGAAGGYSEPKRQYIDYNHQYGQQDSQQEWGGDYNYSDQGDQQWYQDSWSQQGW</sequence>
<keyword evidence="16 20" id="KW-0687">Ribonucleoprotein</keyword>
<dbReference type="Proteomes" id="UP000225706">
    <property type="component" value="Unassembled WGS sequence"/>
</dbReference>
<dbReference type="GO" id="GO:0005737">
    <property type="term" value="C:cytoplasm"/>
    <property type="evidence" value="ECO:0007669"/>
    <property type="project" value="UniProtKB-SubCell"/>
</dbReference>
<dbReference type="OrthoDB" id="3800936at2759"/>
<keyword evidence="14" id="KW-0508">mRNA splicing</keyword>
<evidence type="ECO:0000256" key="9">
    <source>
        <dbReference type="ARBA" id="ARBA00022824"/>
    </source>
</evidence>
<dbReference type="InterPro" id="IPR012677">
    <property type="entry name" value="Nucleotide-bd_a/b_plait_sf"/>
</dbReference>
<dbReference type="CDD" id="cd12249">
    <property type="entry name" value="RRM1_hnRNPR_like"/>
    <property type="match status" value="1"/>
</dbReference>
<dbReference type="STRING" id="50429.A0A2B4T1V3"/>
<keyword evidence="5" id="KW-1017">Isopeptide bond</keyword>
<dbReference type="PROSITE" id="PS50102">
    <property type="entry name" value="RRM"/>
    <property type="match status" value="3"/>
</dbReference>
<reference evidence="21" key="1">
    <citation type="journal article" date="2017" name="bioRxiv">
        <title>Comparative analysis of the genomes of Stylophora pistillata and Acropora digitifera provides evidence for extensive differences between species of corals.</title>
        <authorList>
            <person name="Voolstra C.R."/>
            <person name="Li Y."/>
            <person name="Liew Y.J."/>
            <person name="Baumgarten S."/>
            <person name="Zoccola D."/>
            <person name="Flot J.-F."/>
            <person name="Tambutte S."/>
            <person name="Allemand D."/>
            <person name="Aranda M."/>
        </authorList>
    </citation>
    <scope>NUCLEOTIDE SEQUENCE [LARGE SCALE GENOMIC DNA]</scope>
</reference>
<evidence type="ECO:0000259" key="19">
    <source>
        <dbReference type="PROSITE" id="PS50102"/>
    </source>
</evidence>
<keyword evidence="21" id="KW-1185">Reference proteome</keyword>
<dbReference type="GO" id="GO:0003723">
    <property type="term" value="F:RNA binding"/>
    <property type="evidence" value="ECO:0007669"/>
    <property type="project" value="UniProtKB-UniRule"/>
</dbReference>
<dbReference type="GO" id="GO:0008380">
    <property type="term" value="P:RNA splicing"/>
    <property type="evidence" value="ECO:0007669"/>
    <property type="project" value="UniProtKB-KW"/>
</dbReference>
<evidence type="ECO:0000313" key="21">
    <source>
        <dbReference type="Proteomes" id="UP000225706"/>
    </source>
</evidence>
<dbReference type="InterPro" id="IPR000504">
    <property type="entry name" value="RRM_dom"/>
</dbReference>
<dbReference type="CDD" id="cd12250">
    <property type="entry name" value="RRM2_hnRNPR_like"/>
    <property type="match status" value="1"/>
</dbReference>
<evidence type="ECO:0000256" key="4">
    <source>
        <dbReference type="ARBA" id="ARBA00022490"/>
    </source>
</evidence>
<dbReference type="Gene3D" id="3.30.70.330">
    <property type="match status" value="3"/>
</dbReference>
<evidence type="ECO:0000256" key="15">
    <source>
        <dbReference type="ARBA" id="ARBA00023242"/>
    </source>
</evidence>
<proteinExistence type="predicted"/>
<dbReference type="InterPro" id="IPR035979">
    <property type="entry name" value="RBD_domain_sf"/>
</dbReference>
<keyword evidence="15" id="KW-0539">Nucleus</keyword>
<dbReference type="CDD" id="cd12251">
    <property type="entry name" value="RRM3_hnRNPR_like"/>
    <property type="match status" value="1"/>
</dbReference>
<feature type="domain" description="RRM" evidence="19">
    <location>
        <begin position="227"/>
        <end position="310"/>
    </location>
</feature>
<feature type="compositionally biased region" description="Polar residues" evidence="18">
    <location>
        <begin position="581"/>
        <end position="590"/>
    </location>
</feature>
<dbReference type="NCBIfam" id="TIGR01648">
    <property type="entry name" value="hnRNP-R-Q"/>
    <property type="match status" value="1"/>
</dbReference>
<feature type="region of interest" description="Disordered" evidence="18">
    <location>
        <begin position="391"/>
        <end position="438"/>
    </location>
</feature>
<dbReference type="Pfam" id="PF00076">
    <property type="entry name" value="RRM_1"/>
    <property type="match status" value="3"/>
</dbReference>
<dbReference type="FunFam" id="3.30.70.330:FF:000023">
    <property type="entry name" value="Heterogeneous nuclear ribonucleoprotein q isoform"/>
    <property type="match status" value="1"/>
</dbReference>
<keyword evidence="12 17" id="KW-0694">RNA-binding</keyword>
<keyword evidence="7" id="KW-0747">Spliceosome</keyword>
<evidence type="ECO:0000256" key="12">
    <source>
        <dbReference type="ARBA" id="ARBA00022884"/>
    </source>
</evidence>
<dbReference type="Pfam" id="PF18360">
    <property type="entry name" value="hnRNP_Q_AcD"/>
    <property type="match status" value="1"/>
</dbReference>
<evidence type="ECO:0000313" key="20">
    <source>
        <dbReference type="EMBL" id="PFX34605.1"/>
    </source>
</evidence>
<dbReference type="EMBL" id="LSMT01000003">
    <property type="protein sequence ID" value="PFX34605.1"/>
    <property type="molecule type" value="Genomic_DNA"/>
</dbReference>
<evidence type="ECO:0000256" key="3">
    <source>
        <dbReference type="ARBA" id="ARBA00004642"/>
    </source>
</evidence>
<evidence type="ECO:0000256" key="10">
    <source>
        <dbReference type="ARBA" id="ARBA00022843"/>
    </source>
</evidence>
<evidence type="ECO:0000256" key="17">
    <source>
        <dbReference type="PROSITE-ProRule" id="PRU00176"/>
    </source>
</evidence>
<dbReference type="PANTHER" id="PTHR21245">
    <property type="entry name" value="HETEROGENEOUS NUCLEAR RIBONUCLEOPROTEIN"/>
    <property type="match status" value="1"/>
</dbReference>
<dbReference type="GO" id="GO:0006397">
    <property type="term" value="P:mRNA processing"/>
    <property type="evidence" value="ECO:0007669"/>
    <property type="project" value="UniProtKB-KW"/>
</dbReference>
<evidence type="ECO:0000256" key="7">
    <source>
        <dbReference type="ARBA" id="ARBA00022728"/>
    </source>
</evidence>
<accession>A0A2B4T1V3</accession>